<protein>
    <submittedName>
        <fullName evidence="2">Glucokinase</fullName>
    </submittedName>
</protein>
<accession>A0A364V5X0</accession>
<dbReference type="InterPro" id="IPR043129">
    <property type="entry name" value="ATPase_NBD"/>
</dbReference>
<keyword evidence="2" id="KW-0418">Kinase</keyword>
<dbReference type="InterPro" id="IPR049874">
    <property type="entry name" value="ROK_cs"/>
</dbReference>
<proteinExistence type="inferred from homology"/>
<dbReference type="EMBL" id="QHCV01000042">
    <property type="protein sequence ID" value="RAV32042.1"/>
    <property type="molecule type" value="Genomic_DNA"/>
</dbReference>
<sequence length="334" mass="34897">MLPADALTIGVDIGGTNLRAAVVDGAGRLVDSEQLPTPSTVPALETAVEHVVRVLRGRHPQVAAVGLAVAGFIAEDMTTVRFAPHLPWRGANVAERLRPKLGLPVIIEHDANAAAWGEYFCGAAQGAGTWVLFAVGTGIGGAIMIDGQIFRGAFGTAGEFGHVVAVPGGRTCPCGKRGCLERYCSGSALTLTAQDMIATGRAPDSTLTREFHNHPEEISGRTIVRLAREGDPLARAVMRDLGTWLGRGLAIVQDIVDPELIVVGGGVSADADLYLDRARSVRDRTVVGAGHRPLARLETARLGGQAGMIGVALLAAKTVHTAAAERPGRTRKAR</sequence>
<dbReference type="PROSITE" id="PS01125">
    <property type="entry name" value="ROK"/>
    <property type="match status" value="1"/>
</dbReference>
<dbReference type="Proteomes" id="UP000251577">
    <property type="component" value="Unassembled WGS sequence"/>
</dbReference>
<dbReference type="InterPro" id="IPR000600">
    <property type="entry name" value="ROK"/>
</dbReference>
<dbReference type="AlphaFoldDB" id="A0A364V5X0"/>
<dbReference type="SUPFAM" id="SSF53067">
    <property type="entry name" value="Actin-like ATPase domain"/>
    <property type="match status" value="1"/>
</dbReference>
<dbReference type="PANTHER" id="PTHR18964">
    <property type="entry name" value="ROK (REPRESSOR, ORF, KINASE) FAMILY"/>
    <property type="match status" value="1"/>
</dbReference>
<keyword evidence="2" id="KW-0808">Transferase</keyword>
<evidence type="ECO:0000313" key="3">
    <source>
        <dbReference type="Proteomes" id="UP000251577"/>
    </source>
</evidence>
<evidence type="ECO:0000256" key="1">
    <source>
        <dbReference type="ARBA" id="ARBA00006479"/>
    </source>
</evidence>
<comment type="similarity">
    <text evidence="1">Belongs to the ROK (NagC/XylR) family.</text>
</comment>
<evidence type="ECO:0000313" key="2">
    <source>
        <dbReference type="EMBL" id="RAV32042.1"/>
    </source>
</evidence>
<dbReference type="GO" id="GO:0016301">
    <property type="term" value="F:kinase activity"/>
    <property type="evidence" value="ECO:0007669"/>
    <property type="project" value="UniProtKB-KW"/>
</dbReference>
<dbReference type="Pfam" id="PF00480">
    <property type="entry name" value="ROK"/>
    <property type="match status" value="1"/>
</dbReference>
<reference evidence="2 3" key="1">
    <citation type="journal article" date="2018" name="Syst. Appl. Microbiol.">
        <title>Corynebacterium heidelbergense sp. nov., isolated from the preen glands of Egyptian geese (Alopochen aegyptiacus).</title>
        <authorList>
            <person name="Braun M.S."/>
            <person name="Wang E."/>
            <person name="Zimmermann S."/>
            <person name="Wink M."/>
        </authorList>
    </citation>
    <scope>NUCLEOTIDE SEQUENCE [LARGE SCALE GENOMIC DNA]</scope>
    <source>
        <strain evidence="2 3">647</strain>
    </source>
</reference>
<dbReference type="Gene3D" id="3.30.420.40">
    <property type="match status" value="2"/>
</dbReference>
<organism evidence="2 3">
    <name type="scientific">Corynebacterium heidelbergense</name>
    <dbReference type="NCBI Taxonomy" id="2055947"/>
    <lineage>
        <taxon>Bacteria</taxon>
        <taxon>Bacillati</taxon>
        <taxon>Actinomycetota</taxon>
        <taxon>Actinomycetes</taxon>
        <taxon>Mycobacteriales</taxon>
        <taxon>Corynebacteriaceae</taxon>
        <taxon>Corynebacterium</taxon>
    </lineage>
</organism>
<gene>
    <name evidence="2" type="ORF">DLJ54_05185</name>
</gene>
<keyword evidence="3" id="KW-1185">Reference proteome</keyword>
<dbReference type="PANTHER" id="PTHR18964:SF173">
    <property type="entry name" value="GLUCOKINASE"/>
    <property type="match status" value="1"/>
</dbReference>
<name>A0A364V5X0_9CORY</name>
<comment type="caution">
    <text evidence="2">The sequence shown here is derived from an EMBL/GenBank/DDBJ whole genome shotgun (WGS) entry which is preliminary data.</text>
</comment>